<protein>
    <submittedName>
        <fullName evidence="1">Uncharacterized protein</fullName>
    </submittedName>
</protein>
<gene>
    <name evidence="1" type="ORF">BW732_09365</name>
</gene>
<dbReference type="InterPro" id="IPR024515">
    <property type="entry name" value="DUF3397"/>
</dbReference>
<dbReference type="OrthoDB" id="2299708at2"/>
<sequence>MKTISEFTLLWYIIPIALFILFKHFGKKYQIERKYGIRTPDLVTPFLLLSVHYISLNSLDESFFPYVTLMLLLIAMLVGVFQVYQFKELNLKKFLKMFWRITFLISFFLYLVLMIVSIILALK</sequence>
<dbReference type="AlphaFoldDB" id="A0A1Q2D7N2"/>
<dbReference type="RefSeq" id="WP_077276492.1">
    <property type="nucleotide sequence ID" value="NZ_CP019609.1"/>
</dbReference>
<dbReference type="Proteomes" id="UP000188246">
    <property type="component" value="Chromosome"/>
</dbReference>
<name>A0A1Q2D7N2_9ENTE</name>
<organism evidence="1 2">
    <name type="scientific">Vagococcus penaei</name>
    <dbReference type="NCBI Taxonomy" id="633807"/>
    <lineage>
        <taxon>Bacteria</taxon>
        <taxon>Bacillati</taxon>
        <taxon>Bacillota</taxon>
        <taxon>Bacilli</taxon>
        <taxon>Lactobacillales</taxon>
        <taxon>Enterococcaceae</taxon>
        <taxon>Vagococcus</taxon>
    </lineage>
</organism>
<dbReference type="STRING" id="633807.BW732_09365"/>
<proteinExistence type="predicted"/>
<keyword evidence="2" id="KW-1185">Reference proteome</keyword>
<evidence type="ECO:0000313" key="1">
    <source>
        <dbReference type="EMBL" id="AQP54414.1"/>
    </source>
</evidence>
<reference evidence="1 2" key="1">
    <citation type="journal article" date="2010" name="Int. J. Syst. Evol. Microbiol.">
        <title>Vagococcus penaei sp. nov., isolated from spoilage microbiota of cooked shrimp (Penaeus vannamei).</title>
        <authorList>
            <person name="Jaffres E."/>
            <person name="Prevost H."/>
            <person name="Rossero A."/>
            <person name="Joffraud J.J."/>
            <person name="Dousset X."/>
        </authorList>
    </citation>
    <scope>NUCLEOTIDE SEQUENCE [LARGE SCALE GENOMIC DNA]</scope>
    <source>
        <strain evidence="1 2">CD276</strain>
    </source>
</reference>
<dbReference type="EMBL" id="CP019609">
    <property type="protein sequence ID" value="AQP54414.1"/>
    <property type="molecule type" value="Genomic_DNA"/>
</dbReference>
<evidence type="ECO:0000313" key="2">
    <source>
        <dbReference type="Proteomes" id="UP000188246"/>
    </source>
</evidence>
<dbReference type="KEGG" id="vpi:BW732_09365"/>
<dbReference type="Pfam" id="PF11877">
    <property type="entry name" value="DUF3397"/>
    <property type="match status" value="1"/>
</dbReference>
<accession>A0A1Q2D7N2</accession>